<evidence type="ECO:0000256" key="2">
    <source>
        <dbReference type="ARBA" id="ARBA00023125"/>
    </source>
</evidence>
<feature type="domain" description="HTH araC/xylS-type" evidence="4">
    <location>
        <begin position="177"/>
        <end position="275"/>
    </location>
</feature>
<evidence type="ECO:0000313" key="5">
    <source>
        <dbReference type="EMBL" id="MFD2611467.1"/>
    </source>
</evidence>
<dbReference type="InterPro" id="IPR014710">
    <property type="entry name" value="RmlC-like_jellyroll"/>
</dbReference>
<accession>A0ABW5PB24</accession>
<sequence>MDRKPALPNRWDGLYCLVGSSFGKYVCEPGWSWQPTPFHDFDLWYVLSGQGSMNVNGTNYPVQAGSFFIFQPGDRVIGEQNLAHPLTVLYCHFEISSKKDKAAVEEILSSTRHISFVDTSSIEPLLHQLIELANLQQNDETAVETDLLLKLIITRWNAEFAMSTHTLQARYHKKIMMQAQDYIRLHLSETIEYQQLAASVGYSPRYISKLMKDNTGLSLKETITKLRLERGLQLLTETAMSVTEISIALGYKDIYTFSKLFKRHYGFPPTFPRKVHLIL</sequence>
<comment type="caution">
    <text evidence="5">The sequence shown here is derived from an EMBL/GenBank/DDBJ whole genome shotgun (WGS) entry which is preliminary data.</text>
</comment>
<proteinExistence type="predicted"/>
<evidence type="ECO:0000256" key="1">
    <source>
        <dbReference type="ARBA" id="ARBA00023015"/>
    </source>
</evidence>
<dbReference type="SUPFAM" id="SSF51215">
    <property type="entry name" value="Regulatory protein AraC"/>
    <property type="match status" value="1"/>
</dbReference>
<dbReference type="PROSITE" id="PS00041">
    <property type="entry name" value="HTH_ARAC_FAMILY_1"/>
    <property type="match status" value="1"/>
</dbReference>
<dbReference type="EMBL" id="JBHUME010000002">
    <property type="protein sequence ID" value="MFD2611467.1"/>
    <property type="molecule type" value="Genomic_DNA"/>
</dbReference>
<dbReference type="InterPro" id="IPR037923">
    <property type="entry name" value="HTH-like"/>
</dbReference>
<dbReference type="RefSeq" id="WP_377600101.1">
    <property type="nucleotide sequence ID" value="NZ_JBHUME010000002.1"/>
</dbReference>
<dbReference type="Proteomes" id="UP001597541">
    <property type="component" value="Unassembled WGS sequence"/>
</dbReference>
<dbReference type="Gene3D" id="1.10.10.60">
    <property type="entry name" value="Homeodomain-like"/>
    <property type="match status" value="2"/>
</dbReference>
<gene>
    <name evidence="5" type="ORF">ACFSUF_03410</name>
</gene>
<keyword evidence="3" id="KW-0804">Transcription</keyword>
<evidence type="ECO:0000256" key="3">
    <source>
        <dbReference type="ARBA" id="ARBA00023163"/>
    </source>
</evidence>
<dbReference type="InterPro" id="IPR018062">
    <property type="entry name" value="HTH_AraC-typ_CS"/>
</dbReference>
<dbReference type="PANTHER" id="PTHR43280">
    <property type="entry name" value="ARAC-FAMILY TRANSCRIPTIONAL REGULATOR"/>
    <property type="match status" value="1"/>
</dbReference>
<evidence type="ECO:0000259" key="4">
    <source>
        <dbReference type="PROSITE" id="PS01124"/>
    </source>
</evidence>
<dbReference type="PANTHER" id="PTHR43280:SF2">
    <property type="entry name" value="HTH-TYPE TRANSCRIPTIONAL REGULATOR EXSA"/>
    <property type="match status" value="1"/>
</dbReference>
<dbReference type="Pfam" id="PF02311">
    <property type="entry name" value="AraC_binding"/>
    <property type="match status" value="1"/>
</dbReference>
<dbReference type="InterPro" id="IPR003313">
    <property type="entry name" value="AraC-bd"/>
</dbReference>
<organism evidence="5 6">
    <name type="scientific">Paenibacillus gansuensis</name>
    <dbReference type="NCBI Taxonomy" id="306542"/>
    <lineage>
        <taxon>Bacteria</taxon>
        <taxon>Bacillati</taxon>
        <taxon>Bacillota</taxon>
        <taxon>Bacilli</taxon>
        <taxon>Bacillales</taxon>
        <taxon>Paenibacillaceae</taxon>
        <taxon>Paenibacillus</taxon>
    </lineage>
</organism>
<keyword evidence="6" id="KW-1185">Reference proteome</keyword>
<protein>
    <submittedName>
        <fullName evidence="5">Helix-turn-helix domain-containing protein</fullName>
    </submittedName>
</protein>
<keyword evidence="1" id="KW-0805">Transcription regulation</keyword>
<reference evidence="6" key="1">
    <citation type="journal article" date="2019" name="Int. J. Syst. Evol. Microbiol.">
        <title>The Global Catalogue of Microorganisms (GCM) 10K type strain sequencing project: providing services to taxonomists for standard genome sequencing and annotation.</title>
        <authorList>
            <consortium name="The Broad Institute Genomics Platform"/>
            <consortium name="The Broad Institute Genome Sequencing Center for Infectious Disease"/>
            <person name="Wu L."/>
            <person name="Ma J."/>
        </authorList>
    </citation>
    <scope>NUCLEOTIDE SEQUENCE [LARGE SCALE GENOMIC DNA]</scope>
    <source>
        <strain evidence="6">KCTC 3950</strain>
    </source>
</reference>
<dbReference type="InterPro" id="IPR009057">
    <property type="entry name" value="Homeodomain-like_sf"/>
</dbReference>
<evidence type="ECO:0000313" key="6">
    <source>
        <dbReference type="Proteomes" id="UP001597541"/>
    </source>
</evidence>
<dbReference type="Gene3D" id="2.60.120.10">
    <property type="entry name" value="Jelly Rolls"/>
    <property type="match status" value="1"/>
</dbReference>
<dbReference type="PROSITE" id="PS01124">
    <property type="entry name" value="HTH_ARAC_FAMILY_2"/>
    <property type="match status" value="1"/>
</dbReference>
<dbReference type="SUPFAM" id="SSF46689">
    <property type="entry name" value="Homeodomain-like"/>
    <property type="match status" value="2"/>
</dbReference>
<dbReference type="Pfam" id="PF12833">
    <property type="entry name" value="HTH_18"/>
    <property type="match status" value="1"/>
</dbReference>
<dbReference type="InterPro" id="IPR018060">
    <property type="entry name" value="HTH_AraC"/>
</dbReference>
<dbReference type="SMART" id="SM00342">
    <property type="entry name" value="HTH_ARAC"/>
    <property type="match status" value="1"/>
</dbReference>
<keyword evidence="2" id="KW-0238">DNA-binding</keyword>
<name>A0ABW5PB24_9BACL</name>